<dbReference type="Pfam" id="PF01758">
    <property type="entry name" value="SBF"/>
    <property type="match status" value="1"/>
</dbReference>
<keyword evidence="7 10" id="KW-1133">Transmembrane helix</keyword>
<evidence type="ECO:0000313" key="11">
    <source>
        <dbReference type="EMBL" id="VVT51779.1"/>
    </source>
</evidence>
<evidence type="ECO:0000256" key="8">
    <source>
        <dbReference type="ARBA" id="ARBA00023136"/>
    </source>
</evidence>
<feature type="transmembrane region" description="Helical" evidence="10">
    <location>
        <begin position="122"/>
        <end position="140"/>
    </location>
</feature>
<dbReference type="EMBL" id="CABVLU010000002">
    <property type="protein sequence ID" value="VVT51779.1"/>
    <property type="molecule type" value="Genomic_DNA"/>
</dbReference>
<dbReference type="Gene3D" id="1.20.1530.20">
    <property type="match status" value="1"/>
</dbReference>
<feature type="transmembrane region" description="Helical" evidence="10">
    <location>
        <begin position="250"/>
        <end position="274"/>
    </location>
</feature>
<feature type="transmembrane region" description="Helical" evidence="10">
    <location>
        <begin position="325"/>
        <end position="348"/>
    </location>
</feature>
<protein>
    <recommendedName>
        <fullName evidence="13">Arsenical-resistance protein</fullName>
    </recommendedName>
</protein>
<evidence type="ECO:0000256" key="6">
    <source>
        <dbReference type="ARBA" id="ARBA00022849"/>
    </source>
</evidence>
<dbReference type="OrthoDB" id="187348at2759"/>
<dbReference type="PANTHER" id="PTHR43057:SF1">
    <property type="entry name" value="ARSENICAL-RESISTANCE PROTEIN 3"/>
    <property type="match status" value="1"/>
</dbReference>
<evidence type="ECO:0000256" key="2">
    <source>
        <dbReference type="ARBA" id="ARBA00010110"/>
    </source>
</evidence>
<gene>
    <name evidence="11" type="ORF">SAPINGB_P003210</name>
</gene>
<evidence type="ECO:0000256" key="9">
    <source>
        <dbReference type="SAM" id="MobiDB-lite"/>
    </source>
</evidence>
<evidence type="ECO:0000256" key="1">
    <source>
        <dbReference type="ARBA" id="ARBA00004651"/>
    </source>
</evidence>
<dbReference type="GO" id="GO:0015297">
    <property type="term" value="F:antiporter activity"/>
    <property type="evidence" value="ECO:0007669"/>
    <property type="project" value="InterPro"/>
</dbReference>
<evidence type="ECO:0008006" key="13">
    <source>
        <dbReference type="Google" id="ProtNLM"/>
    </source>
</evidence>
<evidence type="ECO:0000256" key="10">
    <source>
        <dbReference type="SAM" id="Phobius"/>
    </source>
</evidence>
<sequence length="454" mass="50446">MNSEEKNQNIATSQESDGHDTHALHHRHQKPEYILDTINTNNYVLHAKDEPNSSNNDNKTDPDFEVDSHIENKSVSKEACDLELGQVVSGSESESKQNDSSGGEEERKKSVFKSLGFIDRFLYIWIFLAMAVGIIIGNFVPNTGHALEKGKFVGVAVPIAIGLILMIYPILCNIEYEVLHHVFAQKKIWTQLAFSLFVNWIIGPFLMMALAWAFLPDKPELREGLILVGLARCIAMVLIWNGLAGGDSHYGAILVSVNSILQMILYAPYSLLLIKVISRSETEFIFSYSDIAKSVGVFLGIPLAAGLVTRFGFRRLVGANWYDNVFMEWMGTLSLIGLLFVILVLFASQGERVVDQIVSVVRVAAPMFCYFNLIFFSTLAVSYKMNFGYKLSVTQSFTASSNNFELAIAIAVATFGHDSNQALAATVGPLMEVPCLLGLVYVVRYIGTRKNWND</sequence>
<dbReference type="InterPro" id="IPR004706">
    <property type="entry name" value="Arsenical-R_Acr3"/>
</dbReference>
<evidence type="ECO:0000256" key="4">
    <source>
        <dbReference type="ARBA" id="ARBA00022475"/>
    </source>
</evidence>
<dbReference type="GO" id="GO:0015105">
    <property type="term" value="F:arsenite transmembrane transporter activity"/>
    <property type="evidence" value="ECO:0007669"/>
    <property type="project" value="TreeGrafter"/>
</dbReference>
<feature type="transmembrane region" description="Helical" evidence="10">
    <location>
        <begin position="422"/>
        <end position="443"/>
    </location>
</feature>
<feature type="transmembrane region" description="Helical" evidence="10">
    <location>
        <begin position="152"/>
        <end position="171"/>
    </location>
</feature>
<evidence type="ECO:0000256" key="3">
    <source>
        <dbReference type="ARBA" id="ARBA00022448"/>
    </source>
</evidence>
<dbReference type="GO" id="GO:0015104">
    <property type="term" value="F:antimonite transmembrane transporter activity"/>
    <property type="evidence" value="ECO:0007669"/>
    <property type="project" value="TreeGrafter"/>
</dbReference>
<organism evidence="11 12">
    <name type="scientific">Magnusiomyces paraingens</name>
    <dbReference type="NCBI Taxonomy" id="2606893"/>
    <lineage>
        <taxon>Eukaryota</taxon>
        <taxon>Fungi</taxon>
        <taxon>Dikarya</taxon>
        <taxon>Ascomycota</taxon>
        <taxon>Saccharomycotina</taxon>
        <taxon>Dipodascomycetes</taxon>
        <taxon>Dipodascales</taxon>
        <taxon>Dipodascaceae</taxon>
        <taxon>Magnusiomyces</taxon>
    </lineage>
</organism>
<feature type="region of interest" description="Disordered" evidence="9">
    <location>
        <begin position="1"/>
        <end position="65"/>
    </location>
</feature>
<dbReference type="InterPro" id="IPR038770">
    <property type="entry name" value="Na+/solute_symporter_sf"/>
</dbReference>
<dbReference type="AlphaFoldDB" id="A0A5E8BLI3"/>
<evidence type="ECO:0000256" key="7">
    <source>
        <dbReference type="ARBA" id="ARBA00022989"/>
    </source>
</evidence>
<dbReference type="FunFam" id="1.20.1530.20:FF:000009">
    <property type="entry name" value="Arsenite transporter, ACR3 family"/>
    <property type="match status" value="1"/>
</dbReference>
<dbReference type="PANTHER" id="PTHR43057">
    <property type="entry name" value="ARSENITE EFFLUX TRANSPORTER"/>
    <property type="match status" value="1"/>
</dbReference>
<comment type="subcellular location">
    <subcellularLocation>
        <location evidence="1">Cell membrane</location>
        <topology evidence="1">Multi-pass membrane protein</topology>
    </subcellularLocation>
</comment>
<reference evidence="11 12" key="1">
    <citation type="submission" date="2019-09" db="EMBL/GenBank/DDBJ databases">
        <authorList>
            <person name="Brejova B."/>
        </authorList>
    </citation>
    <scope>NUCLEOTIDE SEQUENCE [LARGE SCALE GENOMIC DNA]</scope>
</reference>
<keyword evidence="5 10" id="KW-0812">Transmembrane</keyword>
<dbReference type="GO" id="GO:0046685">
    <property type="term" value="P:response to arsenic-containing substance"/>
    <property type="evidence" value="ECO:0007669"/>
    <property type="project" value="UniProtKB-KW"/>
</dbReference>
<keyword evidence="12" id="KW-1185">Reference proteome</keyword>
<name>A0A5E8BLI3_9ASCO</name>
<dbReference type="GeneID" id="43582028"/>
<dbReference type="RefSeq" id="XP_031853819.1">
    <property type="nucleotide sequence ID" value="XM_031997928.1"/>
</dbReference>
<dbReference type="InterPro" id="IPR002657">
    <property type="entry name" value="BilAc:Na_symport/Acr3"/>
</dbReference>
<comment type="similarity">
    <text evidence="2">Belongs to the arsenical resistance-3 (ACR3) (TC 2.A.59) family.</text>
</comment>
<keyword evidence="4" id="KW-1003">Cell membrane</keyword>
<keyword evidence="8 10" id="KW-0472">Membrane</keyword>
<evidence type="ECO:0000313" key="12">
    <source>
        <dbReference type="Proteomes" id="UP000398389"/>
    </source>
</evidence>
<dbReference type="NCBIfam" id="TIGR00832">
    <property type="entry name" value="acr3"/>
    <property type="match status" value="1"/>
</dbReference>
<dbReference type="GO" id="GO:0005886">
    <property type="term" value="C:plasma membrane"/>
    <property type="evidence" value="ECO:0007669"/>
    <property type="project" value="UniProtKB-SubCell"/>
</dbReference>
<accession>A0A5E8BLI3</accession>
<keyword evidence="3" id="KW-0813">Transport</keyword>
<feature type="transmembrane region" description="Helical" evidence="10">
    <location>
        <begin position="295"/>
        <end position="313"/>
    </location>
</feature>
<keyword evidence="6" id="KW-0059">Arsenical resistance</keyword>
<feature type="transmembrane region" description="Helical" evidence="10">
    <location>
        <begin position="191"/>
        <end position="213"/>
    </location>
</feature>
<feature type="transmembrane region" description="Helical" evidence="10">
    <location>
        <begin position="360"/>
        <end position="383"/>
    </location>
</feature>
<proteinExistence type="inferred from homology"/>
<dbReference type="Proteomes" id="UP000398389">
    <property type="component" value="Unassembled WGS sequence"/>
</dbReference>
<evidence type="ECO:0000256" key="5">
    <source>
        <dbReference type="ARBA" id="ARBA00022692"/>
    </source>
</evidence>